<keyword evidence="3" id="KW-1185">Reference proteome</keyword>
<dbReference type="SUPFAM" id="SSF48371">
    <property type="entry name" value="ARM repeat"/>
    <property type="match status" value="1"/>
</dbReference>
<dbReference type="Gene3D" id="1.25.10.10">
    <property type="entry name" value="Leucine-rich Repeat Variant"/>
    <property type="match status" value="1"/>
</dbReference>
<dbReference type="OrthoDB" id="9421177at2759"/>
<proteinExistence type="predicted"/>
<comment type="caution">
    <text evidence="2">The sequence shown here is derived from an EMBL/GenBank/DDBJ whole genome shotgun (WGS) entry which is preliminary data.</text>
</comment>
<feature type="non-terminal residue" evidence="2">
    <location>
        <position position="1"/>
    </location>
</feature>
<dbReference type="EMBL" id="MCFN01012543">
    <property type="protein sequence ID" value="OXB51511.1"/>
    <property type="molecule type" value="Genomic_DNA"/>
</dbReference>
<dbReference type="InterPro" id="IPR055406">
    <property type="entry name" value="HEAT_Maestro"/>
</dbReference>
<protein>
    <recommendedName>
        <fullName evidence="1">Maestro/Maestro-like HEAT-repeats domain-containing protein</fullName>
    </recommendedName>
</protein>
<organism evidence="2 3">
    <name type="scientific">Callipepla squamata</name>
    <name type="common">Scaled quail</name>
    <dbReference type="NCBI Taxonomy" id="9009"/>
    <lineage>
        <taxon>Eukaryota</taxon>
        <taxon>Metazoa</taxon>
        <taxon>Chordata</taxon>
        <taxon>Craniata</taxon>
        <taxon>Vertebrata</taxon>
        <taxon>Euteleostomi</taxon>
        <taxon>Archelosauria</taxon>
        <taxon>Archosauria</taxon>
        <taxon>Dinosauria</taxon>
        <taxon>Saurischia</taxon>
        <taxon>Theropoda</taxon>
        <taxon>Coelurosauria</taxon>
        <taxon>Aves</taxon>
        <taxon>Neognathae</taxon>
        <taxon>Galloanserae</taxon>
        <taxon>Galliformes</taxon>
        <taxon>Odontophoridae</taxon>
        <taxon>Callipepla</taxon>
    </lineage>
</organism>
<dbReference type="Proteomes" id="UP000198323">
    <property type="component" value="Unassembled WGS sequence"/>
</dbReference>
<reference evidence="2 3" key="1">
    <citation type="submission" date="2016-07" db="EMBL/GenBank/DDBJ databases">
        <title>Disparate Historic Effective Population Sizes Predicted by Modern Levels of Genome Diversity for the Scaled Quail (Callipepla squamata) and the Northern Bobwhite (Colinus virginianus): Inferences from First and Second Generation Draft Genome Assemblies for Sympatric New World Quail.</title>
        <authorList>
            <person name="Oldeschulte D.L."/>
            <person name="Halley Y.A."/>
            <person name="Bhattarai E.K."/>
            <person name="Brashear W.A."/>
            <person name="Hill J."/>
            <person name="Metz R.P."/>
            <person name="Johnson C.D."/>
            <person name="Rollins D."/>
            <person name="Peterson M.J."/>
            <person name="Bickhart D.M."/>
            <person name="Decker J.E."/>
            <person name="Seabury C.M."/>
        </authorList>
    </citation>
    <scope>NUCLEOTIDE SEQUENCE [LARGE SCALE GENOMIC DNA]</scope>
    <source>
        <strain evidence="2 3">Texas</strain>
        <tissue evidence="2">Leg muscle</tissue>
    </source>
</reference>
<dbReference type="InterPro" id="IPR011989">
    <property type="entry name" value="ARM-like"/>
</dbReference>
<dbReference type="Pfam" id="PF23227">
    <property type="entry name" value="HEAT_MROH2B_C"/>
    <property type="match status" value="1"/>
</dbReference>
<feature type="domain" description="Maestro/Maestro-like HEAT-repeats" evidence="1">
    <location>
        <begin position="79"/>
        <end position="208"/>
    </location>
</feature>
<dbReference type="PANTHER" id="PTHR23120">
    <property type="entry name" value="MAESTRO-RELATED HEAT DOMAIN-CONTAINING"/>
    <property type="match status" value="1"/>
</dbReference>
<evidence type="ECO:0000313" key="3">
    <source>
        <dbReference type="Proteomes" id="UP000198323"/>
    </source>
</evidence>
<gene>
    <name evidence="2" type="ORF">ASZ78_003093</name>
</gene>
<dbReference type="PANTHER" id="PTHR23120:SF42">
    <property type="entry name" value="MAESTRO HEAT-LIKE REPEAT FAMILY MEMBER 3"/>
    <property type="match status" value="1"/>
</dbReference>
<accession>A0A226M8C6</accession>
<dbReference type="AlphaFoldDB" id="A0A226M8C6"/>
<dbReference type="InterPro" id="IPR045206">
    <property type="entry name" value="Maestro_heat-like_prot"/>
</dbReference>
<sequence>TTLDIWRRLLAPNSTSGKVVLEEELCKVLQDHELCTTFNITTMDSGLLCMIVSSITEENLDVLCRNTDLLPTFLKIKSFPILWLVLRGFVHLSERPETARRIRTLLPDILQALQFDNVEVILKALNIFRNVVNHVGKMEACPVALELADRLLHLFNHASSEIRECSIRLFRDVIEAVAWWQKGKMKKRVLRSLVPLLLRKKDETLSVARV</sequence>
<name>A0A226M8C6_CALSU</name>
<dbReference type="InterPro" id="IPR016024">
    <property type="entry name" value="ARM-type_fold"/>
</dbReference>
<dbReference type="GO" id="GO:0005737">
    <property type="term" value="C:cytoplasm"/>
    <property type="evidence" value="ECO:0007669"/>
    <property type="project" value="TreeGrafter"/>
</dbReference>
<evidence type="ECO:0000313" key="2">
    <source>
        <dbReference type="EMBL" id="OXB51511.1"/>
    </source>
</evidence>
<evidence type="ECO:0000259" key="1">
    <source>
        <dbReference type="Pfam" id="PF23227"/>
    </source>
</evidence>